<keyword evidence="2" id="KW-0067">ATP-binding</keyword>
<dbReference type="Pfam" id="PF13614">
    <property type="entry name" value="AAA_31"/>
    <property type="match status" value="1"/>
</dbReference>
<evidence type="ECO:0000313" key="5">
    <source>
        <dbReference type="Proteomes" id="UP000294886"/>
    </source>
</evidence>
<dbReference type="PANTHER" id="PTHR43384">
    <property type="entry name" value="SEPTUM SITE-DETERMINING PROTEIN MIND HOMOLOG, CHLOROPLASTIC-RELATED"/>
    <property type="match status" value="1"/>
</dbReference>
<dbReference type="InterPro" id="IPR050625">
    <property type="entry name" value="ParA/MinD_ATPase"/>
</dbReference>
<dbReference type="GO" id="GO:0005524">
    <property type="term" value="F:ATP binding"/>
    <property type="evidence" value="ECO:0007669"/>
    <property type="project" value="UniProtKB-KW"/>
</dbReference>
<dbReference type="Gene3D" id="3.40.50.300">
    <property type="entry name" value="P-loop containing nucleotide triphosphate hydrolases"/>
    <property type="match status" value="1"/>
</dbReference>
<dbReference type="GO" id="GO:0051782">
    <property type="term" value="P:negative regulation of cell division"/>
    <property type="evidence" value="ECO:0007669"/>
    <property type="project" value="TreeGrafter"/>
</dbReference>
<dbReference type="EMBL" id="SLWU01000028">
    <property type="protein sequence ID" value="TCO57772.1"/>
    <property type="molecule type" value="Genomic_DNA"/>
</dbReference>
<reference evidence="4 5" key="1">
    <citation type="submission" date="2019-03" db="EMBL/GenBank/DDBJ databases">
        <title>Genomic Encyclopedia of Type Strains, Phase IV (KMG-IV): sequencing the most valuable type-strain genomes for metagenomic binning, comparative biology and taxonomic classification.</title>
        <authorList>
            <person name="Goeker M."/>
        </authorList>
    </citation>
    <scope>NUCLEOTIDE SEQUENCE [LARGE SCALE GENOMIC DNA]</scope>
    <source>
        <strain evidence="4 5">DSM 13054</strain>
    </source>
</reference>
<evidence type="ECO:0000256" key="2">
    <source>
        <dbReference type="ARBA" id="ARBA00022840"/>
    </source>
</evidence>
<evidence type="ECO:0000256" key="1">
    <source>
        <dbReference type="ARBA" id="ARBA00022741"/>
    </source>
</evidence>
<dbReference type="AlphaFoldDB" id="A0A4R2JHE9"/>
<name>A0A4R2JHE9_9THEO</name>
<dbReference type="PANTHER" id="PTHR43384:SF6">
    <property type="entry name" value="SEPTUM SITE-DETERMINING PROTEIN MIND HOMOLOG, CHLOROPLASTIC"/>
    <property type="match status" value="1"/>
</dbReference>
<dbReference type="InterPro" id="IPR027417">
    <property type="entry name" value="P-loop_NTPase"/>
</dbReference>
<dbReference type="Proteomes" id="UP000294886">
    <property type="component" value="Unassembled WGS sequence"/>
</dbReference>
<dbReference type="GO" id="GO:0009898">
    <property type="term" value="C:cytoplasmic side of plasma membrane"/>
    <property type="evidence" value="ECO:0007669"/>
    <property type="project" value="TreeGrafter"/>
</dbReference>
<feature type="domain" description="AAA" evidence="3">
    <location>
        <begin position="91"/>
        <end position="229"/>
    </location>
</feature>
<dbReference type="InterPro" id="IPR025669">
    <property type="entry name" value="AAA_dom"/>
</dbReference>
<dbReference type="SUPFAM" id="SSF52540">
    <property type="entry name" value="P-loop containing nucleoside triphosphate hydrolases"/>
    <property type="match status" value="1"/>
</dbReference>
<organism evidence="4 5">
    <name type="scientific">Caldanaerobacter subterraneus</name>
    <dbReference type="NCBI Taxonomy" id="911092"/>
    <lineage>
        <taxon>Bacteria</taxon>
        <taxon>Bacillati</taxon>
        <taxon>Bacillota</taxon>
        <taxon>Clostridia</taxon>
        <taxon>Thermoanaerobacterales</taxon>
        <taxon>Thermoanaerobacteraceae</taxon>
        <taxon>Caldanaerobacter</taxon>
    </lineage>
</organism>
<comment type="caution">
    <text evidence="4">The sequence shown here is derived from an EMBL/GenBank/DDBJ whole genome shotgun (WGS) entry which is preliminary data.</text>
</comment>
<sequence length="282" mass="32279">MLSPIAYKVKGVLKLNLLVSNNMQTVQKVREYESCDVALSFTSALIKIKNKRYNKIIIDNIDIQVPGAVSVRDYLREKVDSTSDVKVFKQKIIAVWSVKGGAGKTTTVKRIAELFNKNIKVLIIDLNFQDGGSDLSYMLELPVIPHIGMWFKEKTEQSFLNALIQYKPNIFVLQAPPKRNLVPHIDKQDIETLIKYARKRFDVIIFDLPNEYSKVVESVFENSTKRIIVSTGLISEAKRIKELNGDFTVLINSTNKSWKPFFADFEHYEMKDIKKVLNGAFL</sequence>
<proteinExistence type="predicted"/>
<protein>
    <submittedName>
        <fullName evidence="4">AAA domain-containing protein</fullName>
    </submittedName>
</protein>
<dbReference type="GO" id="GO:0005829">
    <property type="term" value="C:cytosol"/>
    <property type="evidence" value="ECO:0007669"/>
    <property type="project" value="TreeGrafter"/>
</dbReference>
<evidence type="ECO:0000259" key="3">
    <source>
        <dbReference type="Pfam" id="PF13614"/>
    </source>
</evidence>
<gene>
    <name evidence="4" type="ORF">EV203_1281</name>
</gene>
<dbReference type="GO" id="GO:0016887">
    <property type="term" value="F:ATP hydrolysis activity"/>
    <property type="evidence" value="ECO:0007669"/>
    <property type="project" value="TreeGrafter"/>
</dbReference>
<evidence type="ECO:0000313" key="4">
    <source>
        <dbReference type="EMBL" id="TCO57772.1"/>
    </source>
</evidence>
<accession>A0A4R2JHE9</accession>
<keyword evidence="1" id="KW-0547">Nucleotide-binding</keyword>